<dbReference type="GO" id="GO:0015159">
    <property type="term" value="F:polysaccharide transmembrane transporter activity"/>
    <property type="evidence" value="ECO:0007669"/>
    <property type="project" value="InterPro"/>
</dbReference>
<dbReference type="AlphaFoldDB" id="X7F5L9"/>
<comment type="caution">
    <text evidence="3">The sequence shown here is derived from an EMBL/GenBank/DDBJ whole genome shotgun (WGS) entry which is preliminary data.</text>
</comment>
<sequence>MAALAACGPQRAPENLELAGPGGSAYQAQYRDPPATRAAGGFLRAPEMNARTCRPPAGGAPGSGGKGSLPAVALRGLKLSPGDLLDVRVGEDETLTGAVEVRGDGAVTLPFLPPVQAAGRSEADVEASVIQALLDEELYTTAPRVSVRLQDLAAVRVGVSGAVFEPQPVTVGSVPGDQVDALRQMAIGSATEARNLSVALRAAGGVRPDADLSAVELRRAGRLYTLDLRPILDGQRGPDVMLIAGDEIRVPSRGCFDEDLMVVGPISPPGITLFLSNLTVPATGNAPSAVGREVREVPYGTRFLQAVIDTNCVGGIRGTSADRAAALLSRNPVTDVSIVVQRRVEDMLRRPDRDDYDPYLLPGDAIACYDSSITSLADIGRVLGILGGSALLVAQ</sequence>
<dbReference type="PATRIC" id="fig|1449351.3.peg.2833"/>
<dbReference type="PANTHER" id="PTHR33619:SF3">
    <property type="entry name" value="POLYSACCHARIDE EXPORT PROTEIN GFCE-RELATED"/>
    <property type="match status" value="1"/>
</dbReference>
<gene>
    <name evidence="3" type="ORF">RISW2_08910</name>
</gene>
<evidence type="ECO:0000256" key="1">
    <source>
        <dbReference type="ARBA" id="ARBA00022729"/>
    </source>
</evidence>
<keyword evidence="1" id="KW-0732">Signal</keyword>
<dbReference type="InterPro" id="IPR049712">
    <property type="entry name" value="Poly_export"/>
</dbReference>
<accession>X7F5L9</accession>
<dbReference type="EMBL" id="JAME01000021">
    <property type="protein sequence ID" value="ETX28222.1"/>
    <property type="molecule type" value="Genomic_DNA"/>
</dbReference>
<organism evidence="3 4">
    <name type="scientific">Roseivivax isoporae LMG 25204</name>
    <dbReference type="NCBI Taxonomy" id="1449351"/>
    <lineage>
        <taxon>Bacteria</taxon>
        <taxon>Pseudomonadati</taxon>
        <taxon>Pseudomonadota</taxon>
        <taxon>Alphaproteobacteria</taxon>
        <taxon>Rhodobacterales</taxon>
        <taxon>Roseobacteraceae</taxon>
        <taxon>Roseivivax</taxon>
    </lineage>
</organism>
<dbReference type="Gene3D" id="3.30.1950.10">
    <property type="entry name" value="wza like domain"/>
    <property type="match status" value="1"/>
</dbReference>
<dbReference type="Gene3D" id="3.10.560.10">
    <property type="entry name" value="Outer membrane lipoprotein wza domain like"/>
    <property type="match status" value="1"/>
</dbReference>
<protein>
    <submittedName>
        <fullName evidence="3">Polysaccharide export protein</fullName>
    </submittedName>
</protein>
<reference evidence="3 4" key="1">
    <citation type="submission" date="2014-01" db="EMBL/GenBank/DDBJ databases">
        <title>Roseivivax isoporae LMG 25204 Genome Sequencing.</title>
        <authorList>
            <person name="Lai Q."/>
            <person name="Li G."/>
            <person name="Shao Z."/>
        </authorList>
    </citation>
    <scope>NUCLEOTIDE SEQUENCE [LARGE SCALE GENOMIC DNA]</scope>
    <source>
        <strain evidence="3 4">LMG 25204</strain>
    </source>
</reference>
<evidence type="ECO:0000313" key="3">
    <source>
        <dbReference type="EMBL" id="ETX28222.1"/>
    </source>
</evidence>
<proteinExistence type="predicted"/>
<dbReference type="PANTHER" id="PTHR33619">
    <property type="entry name" value="POLYSACCHARIDE EXPORT PROTEIN GFCE-RELATED"/>
    <property type="match status" value="1"/>
</dbReference>
<dbReference type="Pfam" id="PF02563">
    <property type="entry name" value="Poly_export"/>
    <property type="match status" value="1"/>
</dbReference>
<dbReference type="InterPro" id="IPR003715">
    <property type="entry name" value="Poly_export_N"/>
</dbReference>
<evidence type="ECO:0000313" key="4">
    <source>
        <dbReference type="Proteomes" id="UP000023430"/>
    </source>
</evidence>
<dbReference type="eggNOG" id="COG1596">
    <property type="taxonomic scope" value="Bacteria"/>
</dbReference>
<dbReference type="STRING" id="1449351.RISW2_08910"/>
<dbReference type="Proteomes" id="UP000023430">
    <property type="component" value="Unassembled WGS sequence"/>
</dbReference>
<name>X7F5L9_9RHOB</name>
<feature type="domain" description="Polysaccharide export protein N-terminal" evidence="2">
    <location>
        <begin position="77"/>
        <end position="149"/>
    </location>
</feature>
<evidence type="ECO:0000259" key="2">
    <source>
        <dbReference type="Pfam" id="PF02563"/>
    </source>
</evidence>
<keyword evidence="4" id="KW-1185">Reference proteome</keyword>